<dbReference type="GO" id="GO:0050897">
    <property type="term" value="F:cobalt ion binding"/>
    <property type="evidence" value="ECO:0007669"/>
    <property type="project" value="TreeGrafter"/>
</dbReference>
<evidence type="ECO:0000313" key="3">
    <source>
        <dbReference type="EMBL" id="RKD22767.1"/>
    </source>
</evidence>
<dbReference type="PANTHER" id="PTHR38430">
    <property type="entry name" value="PROTEIN-ARGININE KINASE ACTIVATOR PROTEIN"/>
    <property type="match status" value="1"/>
</dbReference>
<dbReference type="RefSeq" id="WP_120190247.1">
    <property type="nucleotide sequence ID" value="NZ_MCHY01000009.1"/>
</dbReference>
<dbReference type="SUPFAM" id="SSF46600">
    <property type="entry name" value="C-terminal UvrC-binding domain of UvrB"/>
    <property type="match status" value="1"/>
</dbReference>
<dbReference type="Proteomes" id="UP000284219">
    <property type="component" value="Unassembled WGS sequence"/>
</dbReference>
<organism evidence="3 4">
    <name type="scientific">Ammoniphilus oxalaticus</name>
    <dbReference type="NCBI Taxonomy" id="66863"/>
    <lineage>
        <taxon>Bacteria</taxon>
        <taxon>Bacillati</taxon>
        <taxon>Bacillota</taxon>
        <taxon>Bacilli</taxon>
        <taxon>Bacillales</taxon>
        <taxon>Paenibacillaceae</taxon>
        <taxon>Aneurinibacillus group</taxon>
        <taxon>Ammoniphilus</taxon>
    </lineage>
</organism>
<evidence type="ECO:0000259" key="2">
    <source>
        <dbReference type="PROSITE" id="PS50151"/>
    </source>
</evidence>
<dbReference type="GO" id="GO:1990169">
    <property type="term" value="P:stress response to copper ion"/>
    <property type="evidence" value="ECO:0007669"/>
    <property type="project" value="TreeGrafter"/>
</dbReference>
<dbReference type="InterPro" id="IPR025542">
    <property type="entry name" value="YacH"/>
</dbReference>
<sequence length="175" mass="19357">MICQECGQKPATLHFTKIVNGEKTEFRLCESCAGEKGDMFAGASPNFSIHHLLSGLLKFDAAPSVTGSDPPPAETVARCETCGLTYAQFSKSGRFGCVDCYQQFAQRLGPIFRRIHGNMQHSGKVPRRAGGVIRIRKEINDLKRQLQQSIESEEFEQAAAIRDQIKDLEKQLASP</sequence>
<keyword evidence="4" id="KW-1185">Reference proteome</keyword>
<proteinExistence type="predicted"/>
<dbReference type="GO" id="GO:0008270">
    <property type="term" value="F:zinc ion binding"/>
    <property type="evidence" value="ECO:0007669"/>
    <property type="project" value="TreeGrafter"/>
</dbReference>
<dbReference type="GO" id="GO:0005507">
    <property type="term" value="F:copper ion binding"/>
    <property type="evidence" value="ECO:0007669"/>
    <property type="project" value="TreeGrafter"/>
</dbReference>
<accession>A0A419SG52</accession>
<dbReference type="Pfam" id="PF02151">
    <property type="entry name" value="UVR"/>
    <property type="match status" value="1"/>
</dbReference>
<feature type="coiled-coil region" evidence="1">
    <location>
        <begin position="132"/>
        <end position="171"/>
    </location>
</feature>
<dbReference type="GO" id="GO:0046870">
    <property type="term" value="F:cadmium ion binding"/>
    <property type="evidence" value="ECO:0007669"/>
    <property type="project" value="TreeGrafter"/>
</dbReference>
<evidence type="ECO:0000313" key="4">
    <source>
        <dbReference type="Proteomes" id="UP000284219"/>
    </source>
</evidence>
<dbReference type="Gene3D" id="4.10.860.10">
    <property type="entry name" value="UVR domain"/>
    <property type="match status" value="1"/>
</dbReference>
<gene>
    <name evidence="3" type="ORF">BEP19_10995</name>
</gene>
<feature type="domain" description="UVR" evidence="2">
    <location>
        <begin position="136"/>
        <end position="171"/>
    </location>
</feature>
<dbReference type="AlphaFoldDB" id="A0A419SG52"/>
<dbReference type="EMBL" id="MCHY01000009">
    <property type="protein sequence ID" value="RKD22767.1"/>
    <property type="molecule type" value="Genomic_DNA"/>
</dbReference>
<dbReference type="GO" id="GO:1990170">
    <property type="term" value="P:stress response to cadmium ion"/>
    <property type="evidence" value="ECO:0007669"/>
    <property type="project" value="TreeGrafter"/>
</dbReference>
<comment type="caution">
    <text evidence="3">The sequence shown here is derived from an EMBL/GenBank/DDBJ whole genome shotgun (WGS) entry which is preliminary data.</text>
</comment>
<dbReference type="PIRSF" id="PIRSF015034">
    <property type="entry name" value="YacH"/>
    <property type="match status" value="1"/>
</dbReference>
<evidence type="ECO:0000256" key="1">
    <source>
        <dbReference type="SAM" id="Coils"/>
    </source>
</evidence>
<dbReference type="OrthoDB" id="9788704at2"/>
<name>A0A419SG52_9BACL</name>
<dbReference type="PROSITE" id="PS50151">
    <property type="entry name" value="UVR"/>
    <property type="match status" value="1"/>
</dbReference>
<reference evidence="3 4" key="1">
    <citation type="submission" date="2016-08" db="EMBL/GenBank/DDBJ databases">
        <title>Novel Firmicute Genomes.</title>
        <authorList>
            <person name="Poppleton D.I."/>
            <person name="Gribaldo S."/>
        </authorList>
    </citation>
    <scope>NUCLEOTIDE SEQUENCE [LARGE SCALE GENOMIC DNA]</scope>
    <source>
        <strain evidence="3 4">RAOx-1</strain>
    </source>
</reference>
<dbReference type="PANTHER" id="PTHR38430:SF1">
    <property type="entry name" value="PROTEIN-ARGININE KINASE ACTIVATOR PROTEIN"/>
    <property type="match status" value="1"/>
</dbReference>
<dbReference type="InterPro" id="IPR036876">
    <property type="entry name" value="UVR_dom_sf"/>
</dbReference>
<keyword evidence="1" id="KW-0175">Coiled coil</keyword>
<dbReference type="InterPro" id="IPR001943">
    <property type="entry name" value="UVR_dom"/>
</dbReference>
<protein>
    <recommendedName>
        <fullName evidence="2">UVR domain-containing protein</fullName>
    </recommendedName>
</protein>